<dbReference type="Gene3D" id="3.40.50.1700">
    <property type="entry name" value="Glycoside hydrolase family 3 C-terminal domain"/>
    <property type="match status" value="1"/>
</dbReference>
<evidence type="ECO:0000256" key="2">
    <source>
        <dbReference type="ARBA" id="ARBA00022801"/>
    </source>
</evidence>
<dbReference type="PANTHER" id="PTHR42715:SF10">
    <property type="entry name" value="BETA-GLUCOSIDASE"/>
    <property type="match status" value="1"/>
</dbReference>
<dbReference type="EMBL" id="JACEGA010000001">
    <property type="protein sequence ID" value="MBB2181667.1"/>
    <property type="molecule type" value="Genomic_DNA"/>
</dbReference>
<dbReference type="RefSeq" id="WP_228351435.1">
    <property type="nucleotide sequence ID" value="NZ_JACEGA010000001.1"/>
</dbReference>
<sequence length="801" mass="88766">MNYKSKAKELVSQMTLEEKASLCSGKDFWNLKGIERLGLKPVMVTDGPHGLRKQAASSDHLGLNDSVPATCFPAASATACSFDRDLLKEMGKAMGEECIAEEVATILGPGANIKRSPLCGRNFEYFSEDPYLTGEMAAALIEGIQSKNVGTSLKHFAVNNQEASRMTVDSVVDERAFREIYLTGFEIAVKKAKPWTVMCSYNKINGTYASDNSYLLTDILRKEWGFDGLVVSDWGAVNDRVEGVKAGMDLEMPATGTDNDEAVVAAVKNGLLKEELLDQNAIRVTELILRTQDNKPVPYRPEDHDELARKVAENSAVLLKNENDILPLTKKQKIAVIGTMAKDPRYQGSGSSKIHPTSLDNAFEALKAAGADIQYAPGYPSDSRQVDQGLIDEACRLAASSDVAVIFSGLPDEYESEGFDRTSLDIPDSHNQLIHAVVKANKNTIVVLQCGSPINMPWKDEVKGILLMYLAGQAGGRATANLLLGEVNPSGKLPESYPYTLEDNPSAMYFPGNPKSVQYRESIFVGYRYYDTAKKEVVYPFGYGLSYTTFEYSNMKLEELGPMSWKVSIDVKNTGSMAGAEIVQLYIHCKKSAILRAEKELKGFQKLFLEPGEQKTAEFILEHRSFAYYNPKASDWCVEGGKYEIMAAASSADIRLSQELMIEGDGKEQLLVEDYKELPQYRTLSKPFRVDTSQFEKLLGHNIPTYPNGRPYTASSPMEDIKDTFIGKIMVKQLQKGMQDLAGQDGFDPSMLRMMQAMLMEAPIRSLKMFSQGAFNNNKVEGVVAMANRKFFKGIRYMLKK</sequence>
<dbReference type="Gene3D" id="2.60.40.10">
    <property type="entry name" value="Immunoglobulins"/>
    <property type="match status" value="1"/>
</dbReference>
<evidence type="ECO:0000256" key="3">
    <source>
        <dbReference type="ARBA" id="ARBA00023277"/>
    </source>
</evidence>
<dbReference type="FunFam" id="2.60.40.10:FF:000495">
    <property type="entry name" value="Periplasmic beta-glucosidase"/>
    <property type="match status" value="1"/>
</dbReference>
<evidence type="ECO:0000313" key="7">
    <source>
        <dbReference type="Proteomes" id="UP000574276"/>
    </source>
</evidence>
<evidence type="ECO:0000313" key="6">
    <source>
        <dbReference type="EMBL" id="MBB2181667.1"/>
    </source>
</evidence>
<dbReference type="InterPro" id="IPR050288">
    <property type="entry name" value="Cellulose_deg_GH3"/>
</dbReference>
<keyword evidence="3" id="KW-0119">Carbohydrate metabolism</keyword>
<dbReference type="InterPro" id="IPR019800">
    <property type="entry name" value="Glyco_hydro_3_AS"/>
</dbReference>
<dbReference type="GO" id="GO:0008422">
    <property type="term" value="F:beta-glucosidase activity"/>
    <property type="evidence" value="ECO:0007669"/>
    <property type="project" value="UniProtKB-ARBA"/>
</dbReference>
<dbReference type="InterPro" id="IPR013783">
    <property type="entry name" value="Ig-like_fold"/>
</dbReference>
<dbReference type="AlphaFoldDB" id="A0A839JWQ3"/>
<accession>A0A839JWQ3</accession>
<protein>
    <submittedName>
        <fullName evidence="6">Glycoside hydrolase family 3 C-terminal domain-containing protein</fullName>
    </submittedName>
</protein>
<proteinExistence type="inferred from homology"/>
<dbReference type="InterPro" id="IPR026891">
    <property type="entry name" value="Fn3-like"/>
</dbReference>
<gene>
    <name evidence="6" type="ORF">H0486_02095</name>
</gene>
<dbReference type="InterPro" id="IPR002772">
    <property type="entry name" value="Glyco_hydro_3_C"/>
</dbReference>
<feature type="domain" description="Fibronectin type III-like" evidence="5">
    <location>
        <begin position="581"/>
        <end position="651"/>
    </location>
</feature>
<evidence type="ECO:0000259" key="5">
    <source>
        <dbReference type="SMART" id="SM01217"/>
    </source>
</evidence>
<dbReference type="PROSITE" id="PS00775">
    <property type="entry name" value="GLYCOSYL_HYDROL_F3"/>
    <property type="match status" value="1"/>
</dbReference>
<dbReference type="Pfam" id="PF00933">
    <property type="entry name" value="Glyco_hydro_3"/>
    <property type="match status" value="1"/>
</dbReference>
<dbReference type="Pfam" id="PF01915">
    <property type="entry name" value="Glyco_hydro_3_C"/>
    <property type="match status" value="1"/>
</dbReference>
<evidence type="ECO:0000256" key="4">
    <source>
        <dbReference type="RuleBase" id="RU361161"/>
    </source>
</evidence>
<keyword evidence="2 4" id="KW-0378">Hydrolase</keyword>
<dbReference type="PANTHER" id="PTHR42715">
    <property type="entry name" value="BETA-GLUCOSIDASE"/>
    <property type="match status" value="1"/>
</dbReference>
<dbReference type="SUPFAM" id="SSF52279">
    <property type="entry name" value="Beta-D-glucan exohydrolase, C-terminal domain"/>
    <property type="match status" value="1"/>
</dbReference>
<dbReference type="InterPro" id="IPR036962">
    <property type="entry name" value="Glyco_hydro_3_N_sf"/>
</dbReference>
<comment type="similarity">
    <text evidence="1 4">Belongs to the glycosyl hydrolase 3 family.</text>
</comment>
<dbReference type="GO" id="GO:0005975">
    <property type="term" value="P:carbohydrate metabolic process"/>
    <property type="evidence" value="ECO:0007669"/>
    <property type="project" value="InterPro"/>
</dbReference>
<keyword evidence="7" id="KW-1185">Reference proteome</keyword>
<keyword evidence="4" id="KW-0326">Glycosidase</keyword>
<organism evidence="6 7">
    <name type="scientific">Variimorphobacter saccharofermentans</name>
    <dbReference type="NCBI Taxonomy" id="2755051"/>
    <lineage>
        <taxon>Bacteria</taxon>
        <taxon>Bacillati</taxon>
        <taxon>Bacillota</taxon>
        <taxon>Clostridia</taxon>
        <taxon>Lachnospirales</taxon>
        <taxon>Lachnospiraceae</taxon>
        <taxon>Variimorphobacter</taxon>
    </lineage>
</organism>
<name>A0A839JWQ3_9FIRM</name>
<comment type="caution">
    <text evidence="6">The sequence shown here is derived from an EMBL/GenBank/DDBJ whole genome shotgun (WGS) entry which is preliminary data.</text>
</comment>
<dbReference type="PRINTS" id="PR00133">
    <property type="entry name" value="GLHYDRLASE3"/>
</dbReference>
<dbReference type="Gene3D" id="3.20.20.300">
    <property type="entry name" value="Glycoside hydrolase, family 3, N-terminal domain"/>
    <property type="match status" value="1"/>
</dbReference>
<reference evidence="6 7" key="1">
    <citation type="submission" date="2020-07" db="EMBL/GenBank/DDBJ databases">
        <title>Characterization and genome sequencing of isolate MD1, a novel member within the family Lachnospiraceae.</title>
        <authorList>
            <person name="Rettenmaier R."/>
            <person name="Di Bello L."/>
            <person name="Zinser C."/>
            <person name="Scheitz K."/>
            <person name="Liebl W."/>
            <person name="Zverlov V."/>
        </authorList>
    </citation>
    <scope>NUCLEOTIDE SEQUENCE [LARGE SCALE GENOMIC DNA]</scope>
    <source>
        <strain evidence="6 7">MD1</strain>
    </source>
</reference>
<dbReference type="InterPro" id="IPR001764">
    <property type="entry name" value="Glyco_hydro_3_N"/>
</dbReference>
<evidence type="ECO:0000256" key="1">
    <source>
        <dbReference type="ARBA" id="ARBA00005336"/>
    </source>
</evidence>
<dbReference type="InterPro" id="IPR017853">
    <property type="entry name" value="GH"/>
</dbReference>
<dbReference type="Proteomes" id="UP000574276">
    <property type="component" value="Unassembled WGS sequence"/>
</dbReference>
<dbReference type="InterPro" id="IPR036881">
    <property type="entry name" value="Glyco_hydro_3_C_sf"/>
</dbReference>
<dbReference type="SMART" id="SM01217">
    <property type="entry name" value="Fn3_like"/>
    <property type="match status" value="1"/>
</dbReference>
<dbReference type="SUPFAM" id="SSF51445">
    <property type="entry name" value="(Trans)glycosidases"/>
    <property type="match status" value="1"/>
</dbReference>
<dbReference type="Pfam" id="PF14310">
    <property type="entry name" value="Fn3-like"/>
    <property type="match status" value="1"/>
</dbReference>